<evidence type="ECO:0000256" key="2">
    <source>
        <dbReference type="ARBA" id="ARBA00005417"/>
    </source>
</evidence>
<keyword evidence="4" id="KW-0547">Nucleotide-binding</keyword>
<comment type="caution">
    <text evidence="8">The sequence shown here is derived from an EMBL/GenBank/DDBJ whole genome shotgun (WGS) entry which is preliminary data.</text>
</comment>
<evidence type="ECO:0000256" key="6">
    <source>
        <dbReference type="ARBA" id="ARBA00023251"/>
    </source>
</evidence>
<dbReference type="SUPFAM" id="SSF52540">
    <property type="entry name" value="P-loop containing nucleoside triphosphate hydrolases"/>
    <property type="match status" value="1"/>
</dbReference>
<dbReference type="PROSITE" id="PS50893">
    <property type="entry name" value="ABC_TRANSPORTER_2"/>
    <property type="match status" value="1"/>
</dbReference>
<keyword evidence="6" id="KW-0046">Antibiotic resistance</keyword>
<evidence type="ECO:0000259" key="7">
    <source>
        <dbReference type="PROSITE" id="PS50893"/>
    </source>
</evidence>
<feature type="domain" description="ABC transporter" evidence="7">
    <location>
        <begin position="10"/>
        <end position="241"/>
    </location>
</feature>
<dbReference type="Proteomes" id="UP000469763">
    <property type="component" value="Unassembled WGS sequence"/>
</dbReference>
<dbReference type="InterPro" id="IPR003439">
    <property type="entry name" value="ABC_transporter-like_ATP-bd"/>
</dbReference>
<sequence length="256" mass="27882">MMRRGELPMLALSHVSKSFGGVPAVKDVSLALRPGRVTAVIGPNGAGKSTLLRMACGLLQPDAGAVTFDGAPIDRYGSALYRHLSAVLEDSSLAYMSLRGWENLDYQGALYGFGRSETRRRCARLLDLLDLRRHMNKPVGDWSRGTQQKLALVIALMSEPEVLLLDESTLGLDVVAKHDFLDVVRESLGRGVAVMMTSHQSEVMEQFADDVLLIEHGRVLFSGEFPSFMDAYGNAGGDASLEQVLLRIFADDAKGE</sequence>
<dbReference type="SMART" id="SM00382">
    <property type="entry name" value="AAA"/>
    <property type="match status" value="1"/>
</dbReference>
<evidence type="ECO:0000256" key="4">
    <source>
        <dbReference type="ARBA" id="ARBA00022741"/>
    </source>
</evidence>
<dbReference type="InterPro" id="IPR003593">
    <property type="entry name" value="AAA+_ATPase"/>
</dbReference>
<dbReference type="InterPro" id="IPR050763">
    <property type="entry name" value="ABC_transporter_ATP-binding"/>
</dbReference>
<dbReference type="Gene3D" id="3.40.50.300">
    <property type="entry name" value="P-loop containing nucleotide triphosphate hydrolases"/>
    <property type="match status" value="1"/>
</dbReference>
<dbReference type="OrthoDB" id="9804819at2"/>
<comment type="similarity">
    <text evidence="2">Belongs to the ABC transporter superfamily.</text>
</comment>
<evidence type="ECO:0000256" key="1">
    <source>
        <dbReference type="ARBA" id="ARBA00004202"/>
    </source>
</evidence>
<reference evidence="8 9" key="1">
    <citation type="submission" date="2019-10" db="EMBL/GenBank/DDBJ databases">
        <title>Bifidobacterium from non-human primates.</title>
        <authorList>
            <person name="Modesto M."/>
        </authorList>
    </citation>
    <scope>NUCLEOTIDE SEQUENCE [LARGE SCALE GENOMIC DNA]</scope>
    <source>
        <strain evidence="8 9">TREC</strain>
    </source>
</reference>
<gene>
    <name evidence="8" type="ORF">GFD22_06560</name>
</gene>
<dbReference type="GO" id="GO:0005524">
    <property type="term" value="F:ATP binding"/>
    <property type="evidence" value="ECO:0007669"/>
    <property type="project" value="UniProtKB-KW"/>
</dbReference>
<keyword evidence="5 8" id="KW-0067">ATP-binding</keyword>
<evidence type="ECO:0000256" key="5">
    <source>
        <dbReference type="ARBA" id="ARBA00022840"/>
    </source>
</evidence>
<dbReference type="InterPro" id="IPR027417">
    <property type="entry name" value="P-loop_NTPase"/>
</dbReference>
<evidence type="ECO:0000256" key="3">
    <source>
        <dbReference type="ARBA" id="ARBA00022448"/>
    </source>
</evidence>
<keyword evidence="9" id="KW-1185">Reference proteome</keyword>
<protein>
    <submittedName>
        <fullName evidence="8">ATP-binding cassette domain-containing protein</fullName>
    </submittedName>
</protein>
<organism evidence="8 9">
    <name type="scientific">Bifidobacterium avesanii</name>
    <dbReference type="NCBI Taxonomy" id="1798157"/>
    <lineage>
        <taxon>Bacteria</taxon>
        <taxon>Bacillati</taxon>
        <taxon>Actinomycetota</taxon>
        <taxon>Actinomycetes</taxon>
        <taxon>Bifidobacteriales</taxon>
        <taxon>Bifidobacteriaceae</taxon>
        <taxon>Bifidobacterium</taxon>
    </lineage>
</organism>
<name>A0A7K3THV1_9BIFI</name>
<dbReference type="CDD" id="cd03230">
    <property type="entry name" value="ABC_DR_subfamily_A"/>
    <property type="match status" value="1"/>
</dbReference>
<dbReference type="GO" id="GO:0005886">
    <property type="term" value="C:plasma membrane"/>
    <property type="evidence" value="ECO:0007669"/>
    <property type="project" value="UniProtKB-SubCell"/>
</dbReference>
<dbReference type="EMBL" id="WHZY01000008">
    <property type="protein sequence ID" value="NEG78632.1"/>
    <property type="molecule type" value="Genomic_DNA"/>
</dbReference>
<comment type="subcellular location">
    <subcellularLocation>
        <location evidence="1">Cell membrane</location>
        <topology evidence="1">Peripheral membrane protein</topology>
    </subcellularLocation>
</comment>
<evidence type="ECO:0000313" key="9">
    <source>
        <dbReference type="Proteomes" id="UP000469763"/>
    </source>
</evidence>
<dbReference type="PANTHER" id="PTHR42711:SF5">
    <property type="entry name" value="ABC TRANSPORTER ATP-BINDING PROTEIN NATA"/>
    <property type="match status" value="1"/>
</dbReference>
<accession>A0A7K3THV1</accession>
<dbReference type="Pfam" id="PF00005">
    <property type="entry name" value="ABC_tran"/>
    <property type="match status" value="1"/>
</dbReference>
<proteinExistence type="inferred from homology"/>
<dbReference type="PANTHER" id="PTHR42711">
    <property type="entry name" value="ABC TRANSPORTER ATP-BINDING PROTEIN"/>
    <property type="match status" value="1"/>
</dbReference>
<dbReference type="GO" id="GO:0046677">
    <property type="term" value="P:response to antibiotic"/>
    <property type="evidence" value="ECO:0007669"/>
    <property type="project" value="UniProtKB-KW"/>
</dbReference>
<evidence type="ECO:0000313" key="8">
    <source>
        <dbReference type="EMBL" id="NEG78632.1"/>
    </source>
</evidence>
<dbReference type="AlphaFoldDB" id="A0A7K3THV1"/>
<keyword evidence="3" id="KW-0813">Transport</keyword>
<dbReference type="GO" id="GO:0016887">
    <property type="term" value="F:ATP hydrolysis activity"/>
    <property type="evidence" value="ECO:0007669"/>
    <property type="project" value="InterPro"/>
</dbReference>